<comment type="caution">
    <text evidence="2">The sequence shown here is derived from an EMBL/GenBank/DDBJ whole genome shotgun (WGS) entry which is preliminary data.</text>
</comment>
<accession>A0A316MDV8</accession>
<dbReference type="AlphaFoldDB" id="A0A316MDV8"/>
<organism evidence="2 3">
    <name type="scientific">Clostridium cadaveris</name>
    <dbReference type="NCBI Taxonomy" id="1529"/>
    <lineage>
        <taxon>Bacteria</taxon>
        <taxon>Bacillati</taxon>
        <taxon>Bacillota</taxon>
        <taxon>Clostridia</taxon>
        <taxon>Eubacteriales</taxon>
        <taxon>Clostridiaceae</taxon>
        <taxon>Clostridium</taxon>
    </lineage>
</organism>
<dbReference type="InterPro" id="IPR054738">
    <property type="entry name" value="Siphovirus-type_tail_C"/>
</dbReference>
<sequence>MFINNIDIKTFEASVSSKLITPTQIQMDKEKIKLIIVKTLVKKLYKKISIKILFEGLSRDVINKNISAFSSLLKDECDIKFKNLSNKFHCYVQSIEPEEPGINEWMYLNIDLDAYEYSNEVTETMNRITSKTINNIGTEDTPAIVEITSSISLVDLIITGLADDPITIKNLTADKKIIINGEDGTVLENGINKFGDTDLWEWPRLKAGSNSITVSKNSCDITIKYKPRYI</sequence>
<evidence type="ECO:0000313" key="2">
    <source>
        <dbReference type="EMBL" id="PWL55419.1"/>
    </source>
</evidence>
<dbReference type="Pfam" id="PF22768">
    <property type="entry name" value="SPP1_Dit"/>
    <property type="match status" value="1"/>
</dbReference>
<evidence type="ECO:0000313" key="3">
    <source>
        <dbReference type="Proteomes" id="UP000246114"/>
    </source>
</evidence>
<dbReference type="Proteomes" id="UP000246114">
    <property type="component" value="Unassembled WGS sequence"/>
</dbReference>
<dbReference type="EMBL" id="QAMZ01000006">
    <property type="protein sequence ID" value="PWL55419.1"/>
    <property type="molecule type" value="Genomic_DNA"/>
</dbReference>
<reference evidence="2 3" key="1">
    <citation type="submission" date="2018-03" db="EMBL/GenBank/DDBJ databases">
        <title>The uncultured portion of the human microbiome is neutrally assembled.</title>
        <authorList>
            <person name="Jeraldo P."/>
            <person name="Boardman L."/>
            <person name="White B.A."/>
            <person name="Nelson H."/>
            <person name="Goldenfeld N."/>
            <person name="Chia N."/>
        </authorList>
    </citation>
    <scope>NUCLEOTIDE SEQUENCE [LARGE SCALE GENOMIC DNA]</scope>
    <source>
        <strain evidence="2">CIM:MAG 903</strain>
    </source>
</reference>
<protein>
    <submittedName>
        <fullName evidence="2">Phage tail protein</fullName>
    </submittedName>
</protein>
<gene>
    <name evidence="2" type="ORF">DBY38_01480</name>
</gene>
<name>A0A316MDV8_9CLOT</name>
<proteinExistence type="predicted"/>
<evidence type="ECO:0000259" key="1">
    <source>
        <dbReference type="Pfam" id="PF22768"/>
    </source>
</evidence>
<dbReference type="Gene3D" id="2.60.120.860">
    <property type="match status" value="1"/>
</dbReference>
<feature type="domain" description="Siphovirus-type tail component C-terminal" evidence="1">
    <location>
        <begin position="137"/>
        <end position="229"/>
    </location>
</feature>